<dbReference type="EMBL" id="RXGB01001826">
    <property type="protein sequence ID" value="TMW97396.1"/>
    <property type="molecule type" value="Genomic_DNA"/>
</dbReference>
<protein>
    <recommendedName>
        <fullName evidence="3">Dirigent protein</fullName>
    </recommendedName>
</protein>
<gene>
    <name evidence="2" type="ORF">EJD97_005623</name>
</gene>
<proteinExistence type="predicted"/>
<evidence type="ECO:0000313" key="2">
    <source>
        <dbReference type="EMBL" id="TMW97396.1"/>
    </source>
</evidence>
<feature type="non-terminal residue" evidence="2">
    <location>
        <position position="1"/>
    </location>
</feature>
<evidence type="ECO:0008006" key="3">
    <source>
        <dbReference type="Google" id="ProtNLM"/>
    </source>
</evidence>
<sequence>DSICWKSVIMRLGRRTSRRIFMVTTGRHGLRHPILVQFLLLLSSLPSTAAMTDLHRHNGPSGVFRYLTLELLEFGYWDYFSDLHKEPAGRTIMATTVRHTFCNPTLG</sequence>
<dbReference type="AlphaFoldDB" id="A0A6N2BQN5"/>
<keyword evidence="1" id="KW-0732">Signal</keyword>
<accession>A0A6N2BQN5</accession>
<reference evidence="2" key="1">
    <citation type="submission" date="2019-05" db="EMBL/GenBank/DDBJ databases">
        <title>The de novo reference genome and transcriptome assemblies of the wild tomato species Solanum chilense.</title>
        <authorList>
            <person name="Stam R."/>
            <person name="Nosenko T."/>
            <person name="Hoerger A.C."/>
            <person name="Stephan W."/>
            <person name="Seidel M.A."/>
            <person name="Kuhn J.M.M."/>
            <person name="Haberer G."/>
            <person name="Tellier A."/>
        </authorList>
    </citation>
    <scope>NUCLEOTIDE SEQUENCE</scope>
    <source>
        <tissue evidence="2">Mature leaves</tissue>
    </source>
</reference>
<comment type="caution">
    <text evidence="2">The sequence shown here is derived from an EMBL/GenBank/DDBJ whole genome shotgun (WGS) entry which is preliminary data.</text>
</comment>
<feature type="chain" id="PRO_5027049767" description="Dirigent protein" evidence="1">
    <location>
        <begin position="51"/>
        <end position="107"/>
    </location>
</feature>
<name>A0A6N2BQN5_SOLCI</name>
<feature type="signal peptide" evidence="1">
    <location>
        <begin position="1"/>
        <end position="50"/>
    </location>
</feature>
<evidence type="ECO:0000256" key="1">
    <source>
        <dbReference type="SAM" id="SignalP"/>
    </source>
</evidence>
<feature type="non-terminal residue" evidence="2">
    <location>
        <position position="107"/>
    </location>
</feature>
<organism evidence="2">
    <name type="scientific">Solanum chilense</name>
    <name type="common">Tomato</name>
    <name type="synonym">Lycopersicon chilense</name>
    <dbReference type="NCBI Taxonomy" id="4083"/>
    <lineage>
        <taxon>Eukaryota</taxon>
        <taxon>Viridiplantae</taxon>
        <taxon>Streptophyta</taxon>
        <taxon>Embryophyta</taxon>
        <taxon>Tracheophyta</taxon>
        <taxon>Spermatophyta</taxon>
        <taxon>Magnoliopsida</taxon>
        <taxon>eudicotyledons</taxon>
        <taxon>Gunneridae</taxon>
        <taxon>Pentapetalae</taxon>
        <taxon>asterids</taxon>
        <taxon>lamiids</taxon>
        <taxon>Solanales</taxon>
        <taxon>Solanaceae</taxon>
        <taxon>Solanoideae</taxon>
        <taxon>Solaneae</taxon>
        <taxon>Solanum</taxon>
        <taxon>Solanum subgen. Lycopersicon</taxon>
    </lineage>
</organism>